<keyword evidence="4" id="KW-1185">Reference proteome</keyword>
<evidence type="ECO:0000313" key="4">
    <source>
        <dbReference type="Proteomes" id="UP000604765"/>
    </source>
</evidence>
<dbReference type="EMBL" id="BNJR01000012">
    <property type="protein sequence ID" value="GHP13873.1"/>
    <property type="molecule type" value="Genomic_DNA"/>
</dbReference>
<organism evidence="3 4">
    <name type="scientific">Lentilactobacillus fungorum</name>
    <dbReference type="NCBI Taxonomy" id="2201250"/>
    <lineage>
        <taxon>Bacteria</taxon>
        <taxon>Bacillati</taxon>
        <taxon>Bacillota</taxon>
        <taxon>Bacilli</taxon>
        <taxon>Lactobacillales</taxon>
        <taxon>Lactobacillaceae</taxon>
        <taxon>Lentilactobacillus</taxon>
    </lineage>
</organism>
<gene>
    <name evidence="3" type="ORF">YK48G_12980</name>
</gene>
<dbReference type="InterPro" id="IPR027479">
    <property type="entry name" value="S-Me-THD_N_sf"/>
</dbReference>
<comment type="caution">
    <text evidence="3">The sequence shown here is derived from an EMBL/GenBank/DDBJ whole genome shotgun (WGS) entry which is preliminary data.</text>
</comment>
<dbReference type="Gene3D" id="3.40.1610.10">
    <property type="entry name" value="CV3147-like domain"/>
    <property type="match status" value="1"/>
</dbReference>
<dbReference type="InterPro" id="IPR024071">
    <property type="entry name" value="S-Me-THD_C_sf"/>
</dbReference>
<evidence type="ECO:0000259" key="1">
    <source>
        <dbReference type="Pfam" id="PF06032"/>
    </source>
</evidence>
<name>A0ABQ3VYR4_9LACO</name>
<dbReference type="InterPro" id="IPR048350">
    <property type="entry name" value="S-Me-THD-like_C"/>
</dbReference>
<dbReference type="Pfam" id="PF20906">
    <property type="entry name" value="S-Me-THD_C"/>
    <property type="match status" value="1"/>
</dbReference>
<dbReference type="Gene3D" id="2.40.390.10">
    <property type="entry name" value="CV3147-like"/>
    <property type="match status" value="1"/>
</dbReference>
<dbReference type="Pfam" id="PF06032">
    <property type="entry name" value="S-Me-THD_N"/>
    <property type="match status" value="1"/>
</dbReference>
<dbReference type="Proteomes" id="UP000604765">
    <property type="component" value="Unassembled WGS sequence"/>
</dbReference>
<feature type="domain" description="S-Me-THD N-terminal" evidence="1">
    <location>
        <begin position="10"/>
        <end position="165"/>
    </location>
</feature>
<dbReference type="SUPFAM" id="SSF160991">
    <property type="entry name" value="CV3147-like"/>
    <property type="match status" value="1"/>
</dbReference>
<proteinExistence type="predicted"/>
<feature type="domain" description="S-Me-THD-like C-terminal" evidence="2">
    <location>
        <begin position="168"/>
        <end position="356"/>
    </location>
</feature>
<sequence>MIMRYLDKENIENIATGASLFGAGGGGDPYVGKMMAISAIEKNGPVKLLSVDEVDDEDMYMPAASMGAPLVMTEKFPKGDEFTRAFNRLGKYLGKSIAGTFPMEAGGVNSMIPIVVAAQAGIPLVDCDGMGRAFPELQMTTFHLGGVSATPMVVTDEKGNLSILETVTDKWSERLARDQVVEMGASASVSLYPSTGRQMKQNGIKGIVTRCEEVGKIVKQHTKGKKWQLAQLLNLTQGFHLFDGKIVDISRETRGGFNYGEMTVQGLNDDEGQQMTIEFQNENLIAKRNGQIVTSVPDLICLTDMDSLVPSTSESIKYGKRITVLGLPADEKWRTKKGLETVGPKYFGYHFDYEPIESMVHREVKV</sequence>
<evidence type="ECO:0000259" key="2">
    <source>
        <dbReference type="Pfam" id="PF20906"/>
    </source>
</evidence>
<accession>A0ABQ3VYR4</accession>
<reference evidence="3 4" key="1">
    <citation type="journal article" date="2021" name="Int. J. Syst. Evol. Microbiol.">
        <title>Lentilactobacillus fungorum sp. nov., isolated from spent mushroom substrates.</title>
        <authorList>
            <person name="Tohno M."/>
            <person name="Tanizawa Y."/>
            <person name="Kojima Y."/>
            <person name="Sakamoto M."/>
            <person name="Ohkuma M."/>
            <person name="Kobayashi H."/>
        </authorList>
    </citation>
    <scope>NUCLEOTIDE SEQUENCE [LARGE SCALE GENOMIC DNA]</scope>
    <source>
        <strain evidence="3 4">YK48G</strain>
    </source>
</reference>
<evidence type="ECO:0008006" key="5">
    <source>
        <dbReference type="Google" id="ProtNLM"/>
    </source>
</evidence>
<protein>
    <recommendedName>
        <fullName evidence="5">DUF917 domain-containing protein</fullName>
    </recommendedName>
</protein>
<dbReference type="InterPro" id="IPR010318">
    <property type="entry name" value="S-Me-THD_N"/>
</dbReference>
<evidence type="ECO:0000313" key="3">
    <source>
        <dbReference type="EMBL" id="GHP13873.1"/>
    </source>
</evidence>